<dbReference type="GO" id="GO:0019290">
    <property type="term" value="P:siderophore biosynthetic process"/>
    <property type="evidence" value="ECO:0007669"/>
    <property type="project" value="InterPro"/>
</dbReference>
<dbReference type="InterPro" id="IPR002347">
    <property type="entry name" value="SDR_fam"/>
</dbReference>
<dbReference type="KEGG" id="mph:MLP_27430"/>
<proteinExistence type="inferred from homology"/>
<evidence type="ECO:0000313" key="5">
    <source>
        <dbReference type="Proteomes" id="UP000007947"/>
    </source>
</evidence>
<dbReference type="EMBL" id="AP012204">
    <property type="protein sequence ID" value="BAK35757.1"/>
    <property type="molecule type" value="Genomic_DNA"/>
</dbReference>
<dbReference type="RefSeq" id="WP_013863626.1">
    <property type="nucleotide sequence ID" value="NC_015635.1"/>
</dbReference>
<dbReference type="eggNOG" id="COG1028">
    <property type="taxonomic scope" value="Bacteria"/>
</dbReference>
<organism evidence="4 5">
    <name type="scientific">Microlunatus phosphovorus (strain ATCC 700054 / DSM 10555 / JCM 9379 / NBRC 101784 / NCIMB 13414 / VKM Ac-1990 / NM-1)</name>
    <dbReference type="NCBI Taxonomy" id="1032480"/>
    <lineage>
        <taxon>Bacteria</taxon>
        <taxon>Bacillati</taxon>
        <taxon>Actinomycetota</taxon>
        <taxon>Actinomycetes</taxon>
        <taxon>Propionibacteriales</taxon>
        <taxon>Propionibacteriaceae</taxon>
        <taxon>Microlunatus</taxon>
    </lineage>
</organism>
<dbReference type="SUPFAM" id="SSF51735">
    <property type="entry name" value="NAD(P)-binding Rossmann-fold domains"/>
    <property type="match status" value="1"/>
</dbReference>
<feature type="domain" description="Ketoreductase" evidence="3">
    <location>
        <begin position="2"/>
        <end position="175"/>
    </location>
</feature>
<keyword evidence="2 4" id="KW-0560">Oxidoreductase</keyword>
<evidence type="ECO:0000313" key="4">
    <source>
        <dbReference type="EMBL" id="BAK35757.1"/>
    </source>
</evidence>
<evidence type="ECO:0000256" key="2">
    <source>
        <dbReference type="ARBA" id="ARBA00023002"/>
    </source>
</evidence>
<dbReference type="SMART" id="SM00822">
    <property type="entry name" value="PKS_KR"/>
    <property type="match status" value="1"/>
</dbReference>
<dbReference type="PANTHER" id="PTHR43669">
    <property type="entry name" value="5-KETO-D-GLUCONATE 5-REDUCTASE"/>
    <property type="match status" value="1"/>
</dbReference>
<dbReference type="PANTHER" id="PTHR43669:SF3">
    <property type="entry name" value="ALCOHOL DEHYDROGENASE, PUTATIVE (AFU_ORTHOLOGUE AFUA_3G03445)-RELATED"/>
    <property type="match status" value="1"/>
</dbReference>
<dbReference type="GO" id="GO:0008667">
    <property type="term" value="F:2,3-dihydro-2,3-dihydroxybenzoate dehydrogenase activity"/>
    <property type="evidence" value="ECO:0007669"/>
    <property type="project" value="UniProtKB-EC"/>
</dbReference>
<accession>F5XI88</accession>
<dbReference type="HOGENOM" id="CLU_010194_1_0_11"/>
<name>F5XI88_MICPN</name>
<dbReference type="PROSITE" id="PS00061">
    <property type="entry name" value="ADH_SHORT"/>
    <property type="match status" value="1"/>
</dbReference>
<dbReference type="PRINTS" id="PR01397">
    <property type="entry name" value="DHBDHDRGNASE"/>
</dbReference>
<dbReference type="Pfam" id="PF13561">
    <property type="entry name" value="adh_short_C2"/>
    <property type="match status" value="1"/>
</dbReference>
<reference evidence="4 5" key="1">
    <citation type="submission" date="2011-05" db="EMBL/GenBank/DDBJ databases">
        <title>Whole genome sequence of Microlunatus phosphovorus NM-1.</title>
        <authorList>
            <person name="Hosoyama A."/>
            <person name="Sasaki K."/>
            <person name="Harada T."/>
            <person name="Igarashi R."/>
            <person name="Kawakoshi A."/>
            <person name="Sasagawa M."/>
            <person name="Fukada J."/>
            <person name="Nakamura S."/>
            <person name="Katano Y."/>
            <person name="Hanada S."/>
            <person name="Kamagata Y."/>
            <person name="Nakamura N."/>
            <person name="Yamazaki S."/>
            <person name="Fujita N."/>
        </authorList>
    </citation>
    <scope>NUCLEOTIDE SEQUENCE [LARGE SCALE GENOMIC DNA]</scope>
    <source>
        <strain evidence="5">ATCC 700054 / DSM 10555 / JCM 9379 / NBRC 101784 / NCIMB 13414 / VKM Ac-1990 / NM-1</strain>
    </source>
</reference>
<gene>
    <name evidence="4" type="primary">dhbA</name>
    <name evidence="4" type="ordered locus">MLP_27430</name>
</gene>
<dbReference type="InterPro" id="IPR003560">
    <property type="entry name" value="DHB_DH"/>
</dbReference>
<dbReference type="AlphaFoldDB" id="F5XI88"/>
<dbReference type="InterPro" id="IPR036291">
    <property type="entry name" value="NAD(P)-bd_dom_sf"/>
</dbReference>
<evidence type="ECO:0000256" key="1">
    <source>
        <dbReference type="ARBA" id="ARBA00006484"/>
    </source>
</evidence>
<dbReference type="FunFam" id="3.40.50.720:FF:000084">
    <property type="entry name" value="Short-chain dehydrogenase reductase"/>
    <property type="match status" value="1"/>
</dbReference>
<dbReference type="InterPro" id="IPR057326">
    <property type="entry name" value="KR_dom"/>
</dbReference>
<dbReference type="InterPro" id="IPR020904">
    <property type="entry name" value="Sc_DH/Rdtase_CS"/>
</dbReference>
<dbReference type="STRING" id="1032480.MLP_27430"/>
<comment type="similarity">
    <text evidence="1">Belongs to the short-chain dehydrogenases/reductases (SDR) family.</text>
</comment>
<keyword evidence="5" id="KW-1185">Reference proteome</keyword>
<evidence type="ECO:0000259" key="3">
    <source>
        <dbReference type="SMART" id="SM00822"/>
    </source>
</evidence>
<dbReference type="Proteomes" id="UP000007947">
    <property type="component" value="Chromosome"/>
</dbReference>
<dbReference type="EC" id="1.3.1.28" evidence="4"/>
<dbReference type="Gene3D" id="3.40.50.720">
    <property type="entry name" value="NAD(P)-binding Rossmann-like Domain"/>
    <property type="match status" value="1"/>
</dbReference>
<sequence length="247" mass="25470">MTGAAGGIGRALTTALVRDGYAVGALDADAAGLDELLTAYPLADRARVLPLVADVRRRSEVEAAIEKLAVSFGEPNAVALCSGVLRPARLEATDEADWAWHLAVNATGTFHLLQSVAPRLTTGSSIVLIGSNAASVPRVGMAAYAASKAAAETLVRCAGLELATRGIRCNVIEPGSTDTKMQRDLWPDPAIGQAIAVDGDPAGFRVGIPLGRIADPADVAEVAAFLLSDRARHVTLQTVRVDGGASL</sequence>
<protein>
    <submittedName>
        <fullName evidence="4">2,3-dihydro-2,3-dihydroxybenzoate dehydrogenase</fullName>
        <ecNumber evidence="4">1.3.1.28</ecNumber>
    </submittedName>
</protein>